<reference evidence="2" key="1">
    <citation type="submission" date="2021-04" db="EMBL/GenBank/DDBJ databases">
        <authorList>
            <person name="Rodrigo-Torres L."/>
            <person name="Arahal R. D."/>
            <person name="Lucena T."/>
        </authorList>
    </citation>
    <scope>NUCLEOTIDE SEQUENCE</scope>
    <source>
        <strain evidence="2">AS29M-1</strain>
    </source>
</reference>
<keyword evidence="1" id="KW-1133">Transmembrane helix</keyword>
<keyword evidence="3" id="KW-1185">Reference proteome</keyword>
<proteinExistence type="predicted"/>
<sequence>MKINACNEDWSKMTPNQEGRHCDICNLTVIPLGDKNLEEIESLKEEKGKVCGRVSKAQLAEFRYLHPMKRFAIALFLVFGTGLFTTSYAQVLTESEIQVHQEHEYTIKFRAINTDGTALKGVYINFDTFSEYQEGSTDKNGELVLKFSDTATTRTVHVNISYGNIFASVNFKAVSETINNFDRIIFDPEKHSLTIGKLEFEEMMIMGDVAPIDWQEDPAYEQKTEHN</sequence>
<evidence type="ECO:0000313" key="3">
    <source>
        <dbReference type="Proteomes" id="UP000683507"/>
    </source>
</evidence>
<feature type="transmembrane region" description="Helical" evidence="1">
    <location>
        <begin position="71"/>
        <end position="91"/>
    </location>
</feature>
<dbReference type="EMBL" id="OU015584">
    <property type="protein sequence ID" value="CAG5078678.1"/>
    <property type="molecule type" value="Genomic_DNA"/>
</dbReference>
<keyword evidence="1" id="KW-0812">Transmembrane</keyword>
<evidence type="ECO:0000256" key="1">
    <source>
        <dbReference type="SAM" id="Phobius"/>
    </source>
</evidence>
<dbReference type="KEGG" id="ptan:CRYO30217_00738"/>
<dbReference type="Proteomes" id="UP000683507">
    <property type="component" value="Chromosome"/>
</dbReference>
<gene>
    <name evidence="2" type="ORF">CRYO30217_00738</name>
</gene>
<dbReference type="RefSeq" id="WP_258540964.1">
    <property type="nucleotide sequence ID" value="NZ_OU015584.1"/>
</dbReference>
<accession>A0A916JKA9</accession>
<protein>
    <submittedName>
        <fullName evidence="2">Uncharacterized protein</fullName>
    </submittedName>
</protein>
<dbReference type="AlphaFoldDB" id="A0A916JKA9"/>
<evidence type="ECO:0000313" key="2">
    <source>
        <dbReference type="EMBL" id="CAG5078678.1"/>
    </source>
</evidence>
<organism evidence="2 3">
    <name type="scientific">Parvicella tangerina</name>
    <dbReference type="NCBI Taxonomy" id="2829795"/>
    <lineage>
        <taxon>Bacteria</taxon>
        <taxon>Pseudomonadati</taxon>
        <taxon>Bacteroidota</taxon>
        <taxon>Flavobacteriia</taxon>
        <taxon>Flavobacteriales</taxon>
        <taxon>Parvicellaceae</taxon>
        <taxon>Parvicella</taxon>
    </lineage>
</organism>
<keyword evidence="1" id="KW-0472">Membrane</keyword>
<name>A0A916JKA9_9FLAO</name>